<dbReference type="PANTHER" id="PTHR46663:SF2">
    <property type="entry name" value="GGDEF DOMAIN-CONTAINING PROTEIN"/>
    <property type="match status" value="1"/>
</dbReference>
<evidence type="ECO:0000313" key="3">
    <source>
        <dbReference type="EMBL" id="RUO44655.1"/>
    </source>
</evidence>
<dbReference type="AlphaFoldDB" id="A0AA94JE17"/>
<dbReference type="InterPro" id="IPR052163">
    <property type="entry name" value="DGC-Regulatory_Protein"/>
</dbReference>
<reference evidence="4" key="1">
    <citation type="journal article" date="2018" name="Front. Microbiol.">
        <title>Genome-Based Analysis Reveals the Taxonomy and Diversity of the Family Idiomarinaceae.</title>
        <authorList>
            <person name="Liu Y."/>
            <person name="Lai Q."/>
            <person name="Shao Z."/>
        </authorList>
    </citation>
    <scope>NUCLEOTIDE SEQUENCE [LARGE SCALE GENOMIC DNA]</scope>
    <source>
        <strain evidence="4">SN-14</strain>
    </source>
</reference>
<dbReference type="InterPro" id="IPR029787">
    <property type="entry name" value="Nucleotide_cyclase"/>
</dbReference>
<dbReference type="PANTHER" id="PTHR46663">
    <property type="entry name" value="DIGUANYLATE CYCLASE DGCT-RELATED"/>
    <property type="match status" value="1"/>
</dbReference>
<dbReference type="Proteomes" id="UP000286680">
    <property type="component" value="Unassembled WGS sequence"/>
</dbReference>
<dbReference type="SUPFAM" id="SSF55073">
    <property type="entry name" value="Nucleotide cyclase"/>
    <property type="match status" value="1"/>
</dbReference>
<dbReference type="RefSeq" id="WP_126819157.1">
    <property type="nucleotide sequence ID" value="NZ_PIPS01000001.1"/>
</dbReference>
<dbReference type="PROSITE" id="PS50887">
    <property type="entry name" value="GGDEF"/>
    <property type="match status" value="1"/>
</dbReference>
<protein>
    <recommendedName>
        <fullName evidence="2">GGDEF domain-containing protein</fullName>
    </recommendedName>
</protein>
<feature type="domain" description="GGDEF" evidence="2">
    <location>
        <begin position="322"/>
        <end position="459"/>
    </location>
</feature>
<dbReference type="EMBL" id="PIPS01000001">
    <property type="protein sequence ID" value="RUO44655.1"/>
    <property type="molecule type" value="Genomic_DNA"/>
</dbReference>
<proteinExistence type="predicted"/>
<organism evidence="3 4">
    <name type="scientific">Idiomarina aquatica</name>
    <dbReference type="NCBI Taxonomy" id="1327752"/>
    <lineage>
        <taxon>Bacteria</taxon>
        <taxon>Pseudomonadati</taxon>
        <taxon>Pseudomonadota</taxon>
        <taxon>Gammaproteobacteria</taxon>
        <taxon>Alteromonadales</taxon>
        <taxon>Idiomarinaceae</taxon>
        <taxon>Idiomarina</taxon>
    </lineage>
</organism>
<keyword evidence="1" id="KW-1133">Transmembrane helix</keyword>
<dbReference type="InterPro" id="IPR043128">
    <property type="entry name" value="Rev_trsase/Diguanyl_cyclase"/>
</dbReference>
<dbReference type="CDD" id="cd01949">
    <property type="entry name" value="GGDEF"/>
    <property type="match status" value="1"/>
</dbReference>
<dbReference type="InterPro" id="IPR000160">
    <property type="entry name" value="GGDEF_dom"/>
</dbReference>
<evidence type="ECO:0000259" key="2">
    <source>
        <dbReference type="PROSITE" id="PS50887"/>
    </source>
</evidence>
<feature type="transmembrane region" description="Helical" evidence="1">
    <location>
        <begin position="268"/>
        <end position="285"/>
    </location>
</feature>
<accession>A0AA94JE17</accession>
<keyword evidence="4" id="KW-1185">Reference proteome</keyword>
<dbReference type="NCBIfam" id="TIGR00254">
    <property type="entry name" value="GGDEF"/>
    <property type="match status" value="1"/>
</dbReference>
<gene>
    <name evidence="3" type="ORF">CWE23_01055</name>
</gene>
<name>A0AA94JE17_9GAMM</name>
<dbReference type="SMART" id="SM00267">
    <property type="entry name" value="GGDEF"/>
    <property type="match status" value="1"/>
</dbReference>
<sequence length="460" mass="51846">MPEKSSFKRGMLKRAQVLIVLLVLGGVVLVEFIQALALERQQQQQYQQTVNRLTAVRSKLEQSLSRTIQAGLSLGTYFSVNPNPDVREARLVSAETLRRFSEIEQIRVNSRDGDAFIYPLLTMTADTPFEQSDNWARRADIAIGLNRARIGTPSYQPDGFLGLSVRAPIYSSFYLYRGHYWGELRLMLNLSRLLHNTISEVGGQQLAFALTHSDTPPVLDSRFYGNEGTVTGHEASIEVQFHGTQWSLYAKRAETATISLWQQQLARLVGYPLLLLVAGLLWLLIRSYRQVRSTALTDVLTGLPNRRLLVDRMQQLIKARNAQFALLFIDLNKFKSINDTYGHQVGDAFLLHVAKTLKQVCREGDTVARVGGDEFVIVMPAAAETADVLERKVQQQLLANPFHHHEQQFYIVASIGIAHYPNDGASVDELLNLADKAMYDDKHKASVVKHRGEGMEYDNH</sequence>
<comment type="caution">
    <text evidence="3">The sequence shown here is derived from an EMBL/GenBank/DDBJ whole genome shotgun (WGS) entry which is preliminary data.</text>
</comment>
<keyword evidence="1" id="KW-0472">Membrane</keyword>
<dbReference type="Pfam" id="PF00990">
    <property type="entry name" value="GGDEF"/>
    <property type="match status" value="1"/>
</dbReference>
<dbReference type="Gene3D" id="3.30.70.270">
    <property type="match status" value="1"/>
</dbReference>
<evidence type="ECO:0000256" key="1">
    <source>
        <dbReference type="SAM" id="Phobius"/>
    </source>
</evidence>
<evidence type="ECO:0000313" key="4">
    <source>
        <dbReference type="Proteomes" id="UP000286680"/>
    </source>
</evidence>
<keyword evidence="1" id="KW-0812">Transmembrane</keyword>